<organism evidence="1 2">
    <name type="scientific">Roseateles aquae</name>
    <dbReference type="NCBI Taxonomy" id="3077235"/>
    <lineage>
        <taxon>Bacteria</taxon>
        <taxon>Pseudomonadati</taxon>
        <taxon>Pseudomonadota</taxon>
        <taxon>Betaproteobacteria</taxon>
        <taxon>Burkholderiales</taxon>
        <taxon>Sphaerotilaceae</taxon>
        <taxon>Roseateles</taxon>
    </lineage>
</organism>
<reference evidence="1" key="1">
    <citation type="submission" date="2023-09" db="EMBL/GenBank/DDBJ databases">
        <title>Paucibacter sp. APW11 Genome sequencing and assembly.</title>
        <authorList>
            <person name="Kim I."/>
        </authorList>
    </citation>
    <scope>NUCLEOTIDE SEQUENCE</scope>
    <source>
        <strain evidence="1">APW11</strain>
    </source>
</reference>
<dbReference type="SUPFAM" id="SSF55331">
    <property type="entry name" value="Tautomerase/MIF"/>
    <property type="match status" value="1"/>
</dbReference>
<keyword evidence="2" id="KW-1185">Reference proteome</keyword>
<sequence>MPHLHLSLSDEAAPDLAQLAAALTALTARTLHKDPSLTTLRVDRLAPGHWFAAGAALPAGQHAHQLEIQVTAGTNGEAEVAAWLAGADALLREALGGDGHGHPPCYLVVQTLDAAHWGYNGLSQAQRRLTR</sequence>
<evidence type="ECO:0000313" key="2">
    <source>
        <dbReference type="Proteomes" id="UP001246372"/>
    </source>
</evidence>
<evidence type="ECO:0000313" key="1">
    <source>
        <dbReference type="EMBL" id="MDT9002074.1"/>
    </source>
</evidence>
<dbReference type="RefSeq" id="WP_315652956.1">
    <property type="nucleotide sequence ID" value="NZ_JAVXZY010000012.1"/>
</dbReference>
<proteinExistence type="predicted"/>
<dbReference type="Gene3D" id="3.30.429.10">
    <property type="entry name" value="Macrophage Migration Inhibitory Factor"/>
    <property type="match status" value="2"/>
</dbReference>
<protein>
    <recommendedName>
        <fullName evidence="3">4-oxalocrotonate tautomerase</fullName>
    </recommendedName>
</protein>
<name>A0ABU3PHN1_9BURK</name>
<comment type="caution">
    <text evidence="1">The sequence shown here is derived from an EMBL/GenBank/DDBJ whole genome shotgun (WGS) entry which is preliminary data.</text>
</comment>
<dbReference type="EMBL" id="JAVXZY010000012">
    <property type="protein sequence ID" value="MDT9002074.1"/>
    <property type="molecule type" value="Genomic_DNA"/>
</dbReference>
<gene>
    <name evidence="1" type="ORF">RQP53_22540</name>
</gene>
<dbReference type="InterPro" id="IPR014347">
    <property type="entry name" value="Tautomerase/MIF_sf"/>
</dbReference>
<accession>A0ABU3PHN1</accession>
<dbReference type="Proteomes" id="UP001246372">
    <property type="component" value="Unassembled WGS sequence"/>
</dbReference>
<evidence type="ECO:0008006" key="3">
    <source>
        <dbReference type="Google" id="ProtNLM"/>
    </source>
</evidence>